<dbReference type="PANTHER" id="PTHR12702:SF0">
    <property type="entry name" value="EXOCYST COMPLEX COMPONENT 6"/>
    <property type="match status" value="1"/>
</dbReference>
<comment type="similarity">
    <text evidence="1">Belongs to the SEC15 family.</text>
</comment>
<dbReference type="SUPFAM" id="SSF47473">
    <property type="entry name" value="EF-hand"/>
    <property type="match status" value="1"/>
</dbReference>
<protein>
    <submittedName>
        <fullName evidence="8">Exocyst complex component 6</fullName>
    </submittedName>
</protein>
<dbReference type="CDD" id="cd00051">
    <property type="entry name" value="EFh"/>
    <property type="match status" value="1"/>
</dbReference>
<dbReference type="InterPro" id="IPR042044">
    <property type="entry name" value="EXOC6PINT-1/Sec15/Tip20_C_dom2"/>
</dbReference>
<dbReference type="Pfam" id="PF20651">
    <property type="entry name" value="EXOC6_Sec15_N"/>
    <property type="match status" value="1"/>
</dbReference>
<keyword evidence="4" id="KW-0677">Repeat</keyword>
<feature type="domain" description="EF-hand" evidence="7">
    <location>
        <begin position="1001"/>
        <end position="1032"/>
    </location>
</feature>
<evidence type="ECO:0000256" key="4">
    <source>
        <dbReference type="ARBA" id="ARBA00022737"/>
    </source>
</evidence>
<keyword evidence="9" id="KW-1185">Reference proteome</keyword>
<dbReference type="InterPro" id="IPR002048">
    <property type="entry name" value="EF_hand_dom"/>
</dbReference>
<dbReference type="OrthoDB" id="10267033at2759"/>
<dbReference type="GO" id="GO:0090522">
    <property type="term" value="P:vesicle tethering involved in exocytosis"/>
    <property type="evidence" value="ECO:0007669"/>
    <property type="project" value="InterPro"/>
</dbReference>
<dbReference type="SMART" id="SM00054">
    <property type="entry name" value="EFh"/>
    <property type="match status" value="4"/>
</dbReference>
<keyword evidence="2" id="KW-0813">Transport</keyword>
<dbReference type="Gene3D" id="1.10.357.30">
    <property type="entry name" value="Exocyst complex subunit Sec15 C-terminal domain, N-terminal subdomain"/>
    <property type="match status" value="1"/>
</dbReference>
<dbReference type="PROSITE" id="PS00018">
    <property type="entry name" value="EF_HAND_1"/>
    <property type="match status" value="3"/>
</dbReference>
<organism evidence="8 9">
    <name type="scientific">Intoshia linei</name>
    <dbReference type="NCBI Taxonomy" id="1819745"/>
    <lineage>
        <taxon>Eukaryota</taxon>
        <taxon>Metazoa</taxon>
        <taxon>Spiralia</taxon>
        <taxon>Lophotrochozoa</taxon>
        <taxon>Mesozoa</taxon>
        <taxon>Orthonectida</taxon>
        <taxon>Rhopaluridae</taxon>
        <taxon>Intoshia</taxon>
    </lineage>
</organism>
<dbReference type="AlphaFoldDB" id="A0A177B216"/>
<dbReference type="PROSITE" id="PS50222">
    <property type="entry name" value="EF_HAND_2"/>
    <property type="match status" value="4"/>
</dbReference>
<dbReference type="InterPro" id="IPR018247">
    <property type="entry name" value="EF_Hand_1_Ca_BS"/>
</dbReference>
<evidence type="ECO:0000256" key="6">
    <source>
        <dbReference type="ARBA" id="ARBA00023054"/>
    </source>
</evidence>
<keyword evidence="6" id="KW-0175">Coiled coil</keyword>
<dbReference type="GO" id="GO:0006893">
    <property type="term" value="P:Golgi to plasma membrane transport"/>
    <property type="evidence" value="ECO:0007669"/>
    <property type="project" value="TreeGrafter"/>
</dbReference>
<dbReference type="Pfam" id="PF13499">
    <property type="entry name" value="EF-hand_7"/>
    <property type="match status" value="2"/>
</dbReference>
<reference evidence="8 9" key="1">
    <citation type="submission" date="2016-04" db="EMBL/GenBank/DDBJ databases">
        <title>The genome of Intoshia linei affirms orthonectids as highly simplified spiralians.</title>
        <authorList>
            <person name="Mikhailov K.V."/>
            <person name="Slusarev G.S."/>
            <person name="Nikitin M.A."/>
            <person name="Logacheva M.D."/>
            <person name="Penin A."/>
            <person name="Aleoshin V."/>
            <person name="Panchin Y.V."/>
        </authorList>
    </citation>
    <scope>NUCLEOTIDE SEQUENCE [LARGE SCALE GENOMIC DNA]</scope>
    <source>
        <strain evidence="8">Intl2013</strain>
        <tissue evidence="8">Whole animal</tissue>
    </source>
</reference>
<dbReference type="InterPro" id="IPR011992">
    <property type="entry name" value="EF-hand-dom_pair"/>
</dbReference>
<dbReference type="FunFam" id="1.10.238.10:FF:000178">
    <property type="entry name" value="Calmodulin-2 A"/>
    <property type="match status" value="1"/>
</dbReference>
<dbReference type="InterPro" id="IPR046361">
    <property type="entry name" value="EXOC6/Sec15_C"/>
</dbReference>
<evidence type="ECO:0000256" key="2">
    <source>
        <dbReference type="ARBA" id="ARBA00022448"/>
    </source>
</evidence>
<dbReference type="GO" id="GO:0006886">
    <property type="term" value="P:intracellular protein transport"/>
    <property type="evidence" value="ECO:0007669"/>
    <property type="project" value="InterPro"/>
</dbReference>
<dbReference type="Gene3D" id="1.10.238.10">
    <property type="entry name" value="EF-hand"/>
    <property type="match status" value="2"/>
</dbReference>
<sequence>MSKENDEILNCEDSLSSPLENLNIDKYKFDDTVDKPLTNIDIILNEIISSDDHLIKTICTIYEENLFEEVEKTLEERIKNADASIEKLCSENYNGFIDSMRTLLDIKDDALLLKNNIVNTNKEINSVLGAVLAKNKEILELNQINENMNLALNALEECMPALEAYNRLREEMKNKRFFNALQLIDQLKNVYLMNIEKYKFAEEISQLLDTTNDKIKIETRMDLADFLNKIRKYTKLSGDIIMHKFAAKHNVTGLAKTNDYSNMNQQILADQCDVSNIKKIRQKHKSYKFTMHFSNQKKDKEIDLINQFSMDAIVSFEQLYRIVHIYAIMDCTEDFEIMYKNERMKQLNQAIESNQKIIPFNDTNGFCDYFYSICGFFVTEDYIIQKLSGLVGRAYLDSLWQENKEKFLLFIQNSLNTFSNYCGDKMESLLEVKSIVLAFYHTMMEYGFRVSSIYDLLKNIQREYQQILMQNCAEAFNAHLDSDNFSSINIDYSESFFSLFGAYSKEIKDYIENYIDKDSTSNIQFSVSMSGIFVEFIKYIDKTVNFSNNLSMSSTESIEVTRQYMNILFAKVLCKIILDKICDNNMEMILQIYKNTIWFNRMFPYMDMYICKICSDDSNIKLSYSKRNSVLQDLSTDCQLRIFDVLNAKIDEFFKLENYNPIMKESSLEPSQYIIDMIDFLKSIFSVNLPNDVVKDACFKVCKHVVVKFKKKLLDSKVKEISASFLMQIQLDLLKLSNFTSYPNLNDTDIQYTQELFLDIYQLLDLCLSMEWESYIEMLYKANFLPSTYKFSRVDPKSALIMLEKIKNHENFSIIIMNKASRNKKNMIENCIKRLKELLELLLIYSNDTVESPERSQVHVQKLGSDEMEGVQCTPYTHKSQITMNALSYKTCLICNEMVSAFQTFDTNGDGSISMAEFKNLLECMKEECSEDVQEMFNVFDKDGDGEITLDEFVTIIKMFSSQSFNYSACLDTFNHYDKDKNGFITKEELTEAVRKMDMNVTDAEINKIMRIADENGDGLISFNEFIEIMNK</sequence>
<evidence type="ECO:0000313" key="9">
    <source>
        <dbReference type="Proteomes" id="UP000078046"/>
    </source>
</evidence>
<evidence type="ECO:0000259" key="7">
    <source>
        <dbReference type="PROSITE" id="PS50222"/>
    </source>
</evidence>
<feature type="domain" description="EF-hand" evidence="7">
    <location>
        <begin position="893"/>
        <end position="927"/>
    </location>
</feature>
<evidence type="ECO:0000256" key="5">
    <source>
        <dbReference type="ARBA" id="ARBA00022837"/>
    </source>
</evidence>
<dbReference type="InterPro" id="IPR042045">
    <property type="entry name" value="EXOC6/Sec15_C_dom1"/>
</dbReference>
<dbReference type="Proteomes" id="UP000078046">
    <property type="component" value="Unassembled WGS sequence"/>
</dbReference>
<dbReference type="GO" id="GO:0000145">
    <property type="term" value="C:exocyst"/>
    <property type="evidence" value="ECO:0007669"/>
    <property type="project" value="TreeGrafter"/>
</dbReference>
<gene>
    <name evidence="8" type="ORF">A3Q56_04105</name>
</gene>
<dbReference type="PANTHER" id="PTHR12702">
    <property type="entry name" value="SEC15"/>
    <property type="match status" value="1"/>
</dbReference>
<keyword evidence="5" id="KW-0106">Calcium</keyword>
<dbReference type="Gene3D" id="1.20.58.670">
    <property type="entry name" value="Dsl1p vesicle tethering complex, Tip20p subunit, domain D"/>
    <property type="match status" value="1"/>
</dbReference>
<dbReference type="InterPro" id="IPR048359">
    <property type="entry name" value="EXOC6_Sec15_N"/>
</dbReference>
<name>A0A177B216_9BILA</name>
<dbReference type="InterPro" id="IPR007225">
    <property type="entry name" value="EXOC6/Sec15"/>
</dbReference>
<dbReference type="Pfam" id="PF04091">
    <property type="entry name" value="Sec15_C"/>
    <property type="match status" value="1"/>
</dbReference>
<proteinExistence type="inferred from homology"/>
<keyword evidence="3" id="KW-0268">Exocytosis</keyword>
<dbReference type="GO" id="GO:0043226">
    <property type="term" value="C:organelle"/>
    <property type="evidence" value="ECO:0007669"/>
    <property type="project" value="UniProtKB-ARBA"/>
</dbReference>
<dbReference type="GO" id="GO:0005509">
    <property type="term" value="F:calcium ion binding"/>
    <property type="evidence" value="ECO:0007669"/>
    <property type="project" value="InterPro"/>
</dbReference>
<evidence type="ECO:0000256" key="1">
    <source>
        <dbReference type="ARBA" id="ARBA00007944"/>
    </source>
</evidence>
<feature type="domain" description="EF-hand" evidence="7">
    <location>
        <begin position="965"/>
        <end position="1000"/>
    </location>
</feature>
<evidence type="ECO:0000313" key="8">
    <source>
        <dbReference type="EMBL" id="OAF68170.1"/>
    </source>
</evidence>
<evidence type="ECO:0000256" key="3">
    <source>
        <dbReference type="ARBA" id="ARBA00022483"/>
    </source>
</evidence>
<dbReference type="EMBL" id="LWCA01000500">
    <property type="protein sequence ID" value="OAF68170.1"/>
    <property type="molecule type" value="Genomic_DNA"/>
</dbReference>
<dbReference type="GO" id="GO:0016020">
    <property type="term" value="C:membrane"/>
    <property type="evidence" value="ECO:0007669"/>
    <property type="project" value="TreeGrafter"/>
</dbReference>
<accession>A0A177B216</accession>
<comment type="caution">
    <text evidence="8">The sequence shown here is derived from an EMBL/GenBank/DDBJ whole genome shotgun (WGS) entry which is preliminary data.</text>
</comment>
<feature type="domain" description="EF-hand" evidence="7">
    <location>
        <begin position="928"/>
        <end position="963"/>
    </location>
</feature>